<keyword evidence="3" id="KW-1185">Reference proteome</keyword>
<dbReference type="EMBL" id="SMUW01000028">
    <property type="protein sequence ID" value="TDK47940.1"/>
    <property type="molecule type" value="Genomic_DNA"/>
</dbReference>
<dbReference type="AlphaFoldDB" id="A0A4R5V7E4"/>
<dbReference type="Proteomes" id="UP000295438">
    <property type="component" value="Unassembled WGS sequence"/>
</dbReference>
<dbReference type="GO" id="GO:0046872">
    <property type="term" value="F:metal ion binding"/>
    <property type="evidence" value="ECO:0007669"/>
    <property type="project" value="InterPro"/>
</dbReference>
<evidence type="ECO:0000313" key="2">
    <source>
        <dbReference type="EMBL" id="TDK47940.1"/>
    </source>
</evidence>
<protein>
    <recommendedName>
        <fullName evidence="1">Mycothiol-dependent maleylpyruvate isomerase metal-binding domain-containing protein</fullName>
    </recommendedName>
</protein>
<reference evidence="2 3" key="1">
    <citation type="submission" date="2019-03" db="EMBL/GenBank/DDBJ databases">
        <title>Algoriphagus aquimaris sp. nov., isolated form marine sediment in Pohang, Korea.</title>
        <authorList>
            <person name="Kim J."/>
            <person name="Yoon S.-H."/>
            <person name="Lee S.-S."/>
        </authorList>
    </citation>
    <scope>NUCLEOTIDE SEQUENCE [LARGE SCALE GENOMIC DNA]</scope>
    <source>
        <strain evidence="2 3">F21</strain>
    </source>
</reference>
<organism evidence="2 3">
    <name type="scientific">Algoriphagus formosus</name>
    <dbReference type="NCBI Taxonomy" id="2007308"/>
    <lineage>
        <taxon>Bacteria</taxon>
        <taxon>Pseudomonadati</taxon>
        <taxon>Bacteroidota</taxon>
        <taxon>Cytophagia</taxon>
        <taxon>Cytophagales</taxon>
        <taxon>Cyclobacteriaceae</taxon>
        <taxon>Algoriphagus</taxon>
    </lineage>
</organism>
<accession>A0A4R5V7E4</accession>
<proteinExistence type="predicted"/>
<comment type="caution">
    <text evidence="2">The sequence shown here is derived from an EMBL/GenBank/DDBJ whole genome shotgun (WGS) entry which is preliminary data.</text>
</comment>
<dbReference type="Gene3D" id="1.20.120.450">
    <property type="entry name" value="dinb family like domain"/>
    <property type="match status" value="1"/>
</dbReference>
<feature type="domain" description="Mycothiol-dependent maleylpyruvate isomerase metal-binding" evidence="1">
    <location>
        <begin position="21"/>
        <end position="157"/>
    </location>
</feature>
<gene>
    <name evidence="2" type="ORF">E1898_04510</name>
</gene>
<dbReference type="InterPro" id="IPR034660">
    <property type="entry name" value="DinB/YfiT-like"/>
</dbReference>
<name>A0A4R5V7E4_9BACT</name>
<dbReference type="SUPFAM" id="SSF109854">
    <property type="entry name" value="DinB/YfiT-like putative metalloenzymes"/>
    <property type="match status" value="1"/>
</dbReference>
<evidence type="ECO:0000313" key="3">
    <source>
        <dbReference type="Proteomes" id="UP000295438"/>
    </source>
</evidence>
<dbReference type="RefSeq" id="WP_133390009.1">
    <property type="nucleotide sequence ID" value="NZ_SMUW01000028.1"/>
</dbReference>
<evidence type="ECO:0000259" key="1">
    <source>
        <dbReference type="Pfam" id="PF11716"/>
    </source>
</evidence>
<dbReference type="Pfam" id="PF11716">
    <property type="entry name" value="MDMPI_N"/>
    <property type="match status" value="1"/>
</dbReference>
<sequence length="280" mass="32340">MKHSIPIRTIHLFEKLDLLLLEKLRVLNSEEWEASTRAGSWTVKQLAGHLLDGNLRALSMLRDGYFGENQGDINSYTDLVTFLNRLNADWVKAMQRLSPSVLISLLESSGKEYRGLLRSLKPFEKAVFSVAWAGEEESLNWFHVAREYTEKWHHIQQILEAIDQSDRRLLAEEFYMPYLETSMRALPNHFSPLDLDGRSLVKIEIKGEFKATWWLSNTENTWVLLPFSKRQPSSVITVPDDLAWRIFTKGVSQKEALKKLEFTGEAIFANHFVKMLAVMA</sequence>
<dbReference type="InterPro" id="IPR024344">
    <property type="entry name" value="MDMPI_metal-binding"/>
</dbReference>